<dbReference type="InterPro" id="IPR036272">
    <property type="entry name" value="Methuselah_N_sf"/>
</dbReference>
<name>A0A834HXJ4_RHYFE</name>
<protein>
    <submittedName>
        <fullName evidence="9">Uncharacterized protein</fullName>
    </submittedName>
</protein>
<evidence type="ECO:0000256" key="8">
    <source>
        <dbReference type="SAM" id="SignalP"/>
    </source>
</evidence>
<keyword evidence="3" id="KW-0812">Transmembrane</keyword>
<feature type="chain" id="PRO_5032928933" evidence="8">
    <location>
        <begin position="30"/>
        <end position="153"/>
    </location>
</feature>
<evidence type="ECO:0000256" key="5">
    <source>
        <dbReference type="ARBA" id="ARBA00023040"/>
    </source>
</evidence>
<keyword evidence="4" id="KW-1133">Transmembrane helix</keyword>
<dbReference type="GO" id="GO:0004930">
    <property type="term" value="F:G protein-coupled receptor activity"/>
    <property type="evidence" value="ECO:0007669"/>
    <property type="project" value="UniProtKB-KW"/>
</dbReference>
<comment type="subcellular location">
    <subcellularLocation>
        <location evidence="1">Endomembrane system</location>
        <topology evidence="1">Multi-pass membrane protein</topology>
    </subcellularLocation>
</comment>
<evidence type="ECO:0000256" key="2">
    <source>
        <dbReference type="ARBA" id="ARBA00008979"/>
    </source>
</evidence>
<evidence type="ECO:0000256" key="3">
    <source>
        <dbReference type="ARBA" id="ARBA00022692"/>
    </source>
</evidence>
<evidence type="ECO:0000256" key="6">
    <source>
        <dbReference type="ARBA" id="ARBA00023170"/>
    </source>
</evidence>
<keyword evidence="4" id="KW-0472">Membrane</keyword>
<keyword evidence="6" id="KW-0675">Receptor</keyword>
<gene>
    <name evidence="9" type="ORF">GWI33_018540</name>
</gene>
<proteinExistence type="inferred from homology"/>
<accession>A0A834HXJ4</accession>
<evidence type="ECO:0000256" key="1">
    <source>
        <dbReference type="ARBA" id="ARBA00004127"/>
    </source>
</evidence>
<comment type="caution">
    <text evidence="9">The sequence shown here is derived from an EMBL/GenBank/DDBJ whole genome shotgun (WGS) entry which is preliminary data.</text>
</comment>
<dbReference type="GO" id="GO:0012505">
    <property type="term" value="C:endomembrane system"/>
    <property type="evidence" value="ECO:0007669"/>
    <property type="project" value="UniProtKB-SubCell"/>
</dbReference>
<keyword evidence="8" id="KW-0732">Signal</keyword>
<evidence type="ECO:0000256" key="4">
    <source>
        <dbReference type="ARBA" id="ARBA00022989"/>
    </source>
</evidence>
<keyword evidence="7" id="KW-0807">Transducer</keyword>
<comment type="similarity">
    <text evidence="2">Belongs to the G-protein coupled receptor 2 family. Mth subfamily.</text>
</comment>
<organism evidence="9 10">
    <name type="scientific">Rhynchophorus ferrugineus</name>
    <name type="common">Red palm weevil</name>
    <name type="synonym">Curculio ferrugineus</name>
    <dbReference type="NCBI Taxonomy" id="354439"/>
    <lineage>
        <taxon>Eukaryota</taxon>
        <taxon>Metazoa</taxon>
        <taxon>Ecdysozoa</taxon>
        <taxon>Arthropoda</taxon>
        <taxon>Hexapoda</taxon>
        <taxon>Insecta</taxon>
        <taxon>Pterygota</taxon>
        <taxon>Neoptera</taxon>
        <taxon>Endopterygota</taxon>
        <taxon>Coleoptera</taxon>
        <taxon>Polyphaga</taxon>
        <taxon>Cucujiformia</taxon>
        <taxon>Curculionidae</taxon>
        <taxon>Dryophthorinae</taxon>
        <taxon>Rhynchophorus</taxon>
    </lineage>
</organism>
<dbReference type="Proteomes" id="UP000625711">
    <property type="component" value="Unassembled WGS sequence"/>
</dbReference>
<evidence type="ECO:0000256" key="7">
    <source>
        <dbReference type="ARBA" id="ARBA00023224"/>
    </source>
</evidence>
<dbReference type="AlphaFoldDB" id="A0A834HXJ4"/>
<keyword evidence="10" id="KW-1185">Reference proteome</keyword>
<dbReference type="SUPFAM" id="SSF63877">
    <property type="entry name" value="Methuselah ectodomain"/>
    <property type="match status" value="1"/>
</dbReference>
<evidence type="ECO:0000313" key="9">
    <source>
        <dbReference type="EMBL" id="KAF7268266.1"/>
    </source>
</evidence>
<evidence type="ECO:0000313" key="10">
    <source>
        <dbReference type="Proteomes" id="UP000625711"/>
    </source>
</evidence>
<feature type="signal peptide" evidence="8">
    <location>
        <begin position="1"/>
        <end position="29"/>
    </location>
</feature>
<sequence>MGNLSIKRSFKMLRSLTPFLFVTLSVIWAVDNDVCDKKICLQKCCDFNESRNQKGHCGESIFRHPFMNLANIHVVPKQRCREGEYAIYEPLDNIVYMENGSVSATDIDMIFHLDQYCFDNLDGIPGVFVCLSSDTVEAEKQHFIIYGNCNMYF</sequence>
<reference evidence="9" key="1">
    <citation type="submission" date="2020-08" db="EMBL/GenBank/DDBJ databases">
        <title>Genome sequencing and assembly of the red palm weevil Rhynchophorus ferrugineus.</title>
        <authorList>
            <person name="Dias G.B."/>
            <person name="Bergman C.M."/>
            <person name="Manee M."/>
        </authorList>
    </citation>
    <scope>NUCLEOTIDE SEQUENCE</scope>
    <source>
        <strain evidence="9">AA-2017</strain>
        <tissue evidence="9">Whole larva</tissue>
    </source>
</reference>
<dbReference type="EMBL" id="JAACXV010014334">
    <property type="protein sequence ID" value="KAF7268266.1"/>
    <property type="molecule type" value="Genomic_DNA"/>
</dbReference>
<keyword evidence="5" id="KW-0297">G-protein coupled receptor</keyword>